<reference evidence="1" key="1">
    <citation type="submission" date="2018-02" db="EMBL/GenBank/DDBJ databases">
        <title>Rhizophora mucronata_Transcriptome.</title>
        <authorList>
            <person name="Meera S.P."/>
            <person name="Sreeshan A."/>
            <person name="Augustine A."/>
        </authorList>
    </citation>
    <scope>NUCLEOTIDE SEQUENCE</scope>
    <source>
        <tissue evidence="1">Leaf</tissue>
    </source>
</reference>
<protein>
    <submittedName>
        <fullName evidence="1">Uncharacterized protein</fullName>
    </submittedName>
</protein>
<accession>A0A2P2KL93</accession>
<dbReference type="AlphaFoldDB" id="A0A2P2KL93"/>
<dbReference type="EMBL" id="GGEC01026005">
    <property type="protein sequence ID" value="MBX06489.1"/>
    <property type="molecule type" value="Transcribed_RNA"/>
</dbReference>
<proteinExistence type="predicted"/>
<evidence type="ECO:0000313" key="1">
    <source>
        <dbReference type="EMBL" id="MBX06489.1"/>
    </source>
</evidence>
<sequence>MILNLSAREGLLGKIQELEHLMMTRLMQIIGSHLVVMQVSPSLMGS</sequence>
<organism evidence="1">
    <name type="scientific">Rhizophora mucronata</name>
    <name type="common">Asiatic mangrove</name>
    <dbReference type="NCBI Taxonomy" id="61149"/>
    <lineage>
        <taxon>Eukaryota</taxon>
        <taxon>Viridiplantae</taxon>
        <taxon>Streptophyta</taxon>
        <taxon>Embryophyta</taxon>
        <taxon>Tracheophyta</taxon>
        <taxon>Spermatophyta</taxon>
        <taxon>Magnoliopsida</taxon>
        <taxon>eudicotyledons</taxon>
        <taxon>Gunneridae</taxon>
        <taxon>Pentapetalae</taxon>
        <taxon>rosids</taxon>
        <taxon>fabids</taxon>
        <taxon>Malpighiales</taxon>
        <taxon>Rhizophoraceae</taxon>
        <taxon>Rhizophora</taxon>
    </lineage>
</organism>
<name>A0A2P2KL93_RHIMU</name>